<evidence type="ECO:0000313" key="2">
    <source>
        <dbReference type="EMBL" id="KAG5649710.1"/>
    </source>
</evidence>
<organism evidence="2 3">
    <name type="scientific">Sphagnurus paluster</name>
    <dbReference type="NCBI Taxonomy" id="117069"/>
    <lineage>
        <taxon>Eukaryota</taxon>
        <taxon>Fungi</taxon>
        <taxon>Dikarya</taxon>
        <taxon>Basidiomycota</taxon>
        <taxon>Agaricomycotina</taxon>
        <taxon>Agaricomycetes</taxon>
        <taxon>Agaricomycetidae</taxon>
        <taxon>Agaricales</taxon>
        <taxon>Tricholomatineae</taxon>
        <taxon>Lyophyllaceae</taxon>
        <taxon>Sphagnurus</taxon>
    </lineage>
</organism>
<protein>
    <submittedName>
        <fullName evidence="2">Uncharacterized protein</fullName>
    </submittedName>
</protein>
<comment type="caution">
    <text evidence="2">The sequence shown here is derived from an EMBL/GenBank/DDBJ whole genome shotgun (WGS) entry which is preliminary data.</text>
</comment>
<keyword evidence="3" id="KW-1185">Reference proteome</keyword>
<feature type="region of interest" description="Disordered" evidence="1">
    <location>
        <begin position="158"/>
        <end position="186"/>
    </location>
</feature>
<reference evidence="2" key="1">
    <citation type="submission" date="2021-02" db="EMBL/GenBank/DDBJ databases">
        <authorList>
            <person name="Nieuwenhuis M."/>
            <person name="Van De Peppel L.J.J."/>
        </authorList>
    </citation>
    <scope>NUCLEOTIDE SEQUENCE</scope>
    <source>
        <strain evidence="2">D49</strain>
    </source>
</reference>
<sequence length="186" mass="20570">MEFPFFPVLHRMFGARPNVVPILVSAGVRPNGGQTIWYQPPDDSVIDPALCSSPQPITPPNLLQTPIPSSPVTPTPQACPPKPSTNSCLALEKAAAIKVIPQKCSIVEAMITISQQTFDAFERKNMLEQATAQRVQALAEFKEGLISKDEWQKEIRRIKRQFSPPSPQPLTTPRHNLDGDYSEEDA</sequence>
<proteinExistence type="predicted"/>
<evidence type="ECO:0000256" key="1">
    <source>
        <dbReference type="SAM" id="MobiDB-lite"/>
    </source>
</evidence>
<gene>
    <name evidence="2" type="ORF">H0H81_002402</name>
</gene>
<evidence type="ECO:0000313" key="3">
    <source>
        <dbReference type="Proteomes" id="UP000717328"/>
    </source>
</evidence>
<dbReference type="EMBL" id="JABCKI010000764">
    <property type="protein sequence ID" value="KAG5649710.1"/>
    <property type="molecule type" value="Genomic_DNA"/>
</dbReference>
<dbReference type="AlphaFoldDB" id="A0A9P7KIF8"/>
<dbReference type="Proteomes" id="UP000717328">
    <property type="component" value="Unassembled WGS sequence"/>
</dbReference>
<accession>A0A9P7KIF8</accession>
<dbReference type="OrthoDB" id="3211402at2759"/>
<name>A0A9P7KIF8_9AGAR</name>
<reference evidence="2" key="2">
    <citation type="submission" date="2021-10" db="EMBL/GenBank/DDBJ databases">
        <title>Phylogenomics reveals ancestral predisposition of the termite-cultivated fungus Termitomyces towards a domesticated lifestyle.</title>
        <authorList>
            <person name="Auxier B."/>
            <person name="Grum-Grzhimaylo A."/>
            <person name="Cardenas M.E."/>
            <person name="Lodge J.D."/>
            <person name="Laessoe T."/>
            <person name="Pedersen O."/>
            <person name="Smith M.E."/>
            <person name="Kuyper T.W."/>
            <person name="Franco-Molano E.A."/>
            <person name="Baroni T.J."/>
            <person name="Aanen D.K."/>
        </authorList>
    </citation>
    <scope>NUCLEOTIDE SEQUENCE</scope>
    <source>
        <strain evidence="2">D49</strain>
    </source>
</reference>